<dbReference type="EMBL" id="JH009234">
    <property type="protein sequence ID" value="EGV91525.1"/>
    <property type="molecule type" value="Genomic_DNA"/>
</dbReference>
<organism evidence="2 3">
    <name type="scientific">Cricetulus griseus</name>
    <name type="common">Chinese hamster</name>
    <name type="synonym">Cricetulus barabensis griseus</name>
    <dbReference type="NCBI Taxonomy" id="10029"/>
    <lineage>
        <taxon>Eukaryota</taxon>
        <taxon>Metazoa</taxon>
        <taxon>Chordata</taxon>
        <taxon>Craniata</taxon>
        <taxon>Vertebrata</taxon>
        <taxon>Euteleostomi</taxon>
        <taxon>Mammalia</taxon>
        <taxon>Eutheria</taxon>
        <taxon>Euarchontoglires</taxon>
        <taxon>Glires</taxon>
        <taxon>Rodentia</taxon>
        <taxon>Myomorpha</taxon>
        <taxon>Muroidea</taxon>
        <taxon>Cricetidae</taxon>
        <taxon>Cricetinae</taxon>
        <taxon>Cricetulus</taxon>
    </lineage>
</organism>
<gene>
    <name evidence="2" type="ORF">I79_025773</name>
</gene>
<name>G3IP69_CRIGR</name>
<dbReference type="InParanoid" id="G3IP69"/>
<dbReference type="AlphaFoldDB" id="G3IP69"/>
<evidence type="ECO:0000256" key="1">
    <source>
        <dbReference type="SAM" id="MobiDB-lite"/>
    </source>
</evidence>
<dbReference type="Proteomes" id="UP000001075">
    <property type="component" value="Unassembled WGS sequence"/>
</dbReference>
<evidence type="ECO:0000313" key="2">
    <source>
        <dbReference type="EMBL" id="EGV91525.1"/>
    </source>
</evidence>
<proteinExistence type="predicted"/>
<sequence length="64" mass="6977">MKLYGAAQMSGDSKETAQPLKTLAGSSRGPEFGSQHPPETLALRDPAFSPGFHNITHMVRQTYM</sequence>
<evidence type="ECO:0000313" key="3">
    <source>
        <dbReference type="Proteomes" id="UP000001075"/>
    </source>
</evidence>
<accession>G3IP69</accession>
<protein>
    <submittedName>
        <fullName evidence="2">Uncharacterized protein</fullName>
    </submittedName>
</protein>
<reference evidence="3" key="1">
    <citation type="journal article" date="2011" name="Nat. Biotechnol.">
        <title>The genomic sequence of the Chinese hamster ovary (CHO)-K1 cell line.</title>
        <authorList>
            <person name="Xu X."/>
            <person name="Nagarajan H."/>
            <person name="Lewis N.E."/>
            <person name="Pan S."/>
            <person name="Cai Z."/>
            <person name="Liu X."/>
            <person name="Chen W."/>
            <person name="Xie M."/>
            <person name="Wang W."/>
            <person name="Hammond S."/>
            <person name="Andersen M.R."/>
            <person name="Neff N."/>
            <person name="Passarelli B."/>
            <person name="Koh W."/>
            <person name="Fan H.C."/>
            <person name="Wang J."/>
            <person name="Gui Y."/>
            <person name="Lee K.H."/>
            <person name="Betenbaugh M.J."/>
            <person name="Quake S.R."/>
            <person name="Famili I."/>
            <person name="Palsson B.O."/>
            <person name="Wang J."/>
        </authorList>
    </citation>
    <scope>NUCLEOTIDE SEQUENCE [LARGE SCALE GENOMIC DNA]</scope>
    <source>
        <strain evidence="3">CHO K1 cell line</strain>
    </source>
</reference>
<feature type="region of interest" description="Disordered" evidence="1">
    <location>
        <begin position="1"/>
        <end position="48"/>
    </location>
</feature>